<dbReference type="GO" id="GO:0005737">
    <property type="term" value="C:cytoplasm"/>
    <property type="evidence" value="ECO:0007669"/>
    <property type="project" value="TreeGrafter"/>
</dbReference>
<dbReference type="PANTHER" id="PTHR12746:SF2">
    <property type="entry name" value="60S RIBOSOMAL EXPORT PROTEIN NMD3"/>
    <property type="match status" value="1"/>
</dbReference>
<sequence length="165" mass="18815">MPNRFCAICGKSLNEDSPHLGMCLKCYLEENPLFELPKTFSVNVCIDCGSYSKKDVWIEPTKDDLFSVLHEIIQKFLLKSLLKNEQVEILFSTNEDSIVYSSTGLIKSVEVLVMGRLKGSTNIHHQQEVKLNVNHMLCRNCSNLRGGTYFISIIQLRVKDESQLE</sequence>
<gene>
    <name evidence="2" type="ORF">S01H4_20508</name>
</gene>
<dbReference type="PANTHER" id="PTHR12746">
    <property type="entry name" value="NONSENSE-MEDIATED MRNA DECAY PROTEIN 3"/>
    <property type="match status" value="1"/>
</dbReference>
<dbReference type="GO" id="GO:0043023">
    <property type="term" value="F:ribosomal large subunit binding"/>
    <property type="evidence" value="ECO:0007669"/>
    <property type="project" value="InterPro"/>
</dbReference>
<proteinExistence type="predicted"/>
<accession>X0ZX20</accession>
<comment type="caution">
    <text evidence="2">The sequence shown here is derived from an EMBL/GenBank/DDBJ whole genome shotgun (WGS) entry which is preliminary data.</text>
</comment>
<reference evidence="2" key="1">
    <citation type="journal article" date="2014" name="Front. Microbiol.">
        <title>High frequency of phylogenetically diverse reductive dehalogenase-homologous genes in deep subseafloor sedimentary metagenomes.</title>
        <authorList>
            <person name="Kawai M."/>
            <person name="Futagami T."/>
            <person name="Toyoda A."/>
            <person name="Takaki Y."/>
            <person name="Nishi S."/>
            <person name="Hori S."/>
            <person name="Arai W."/>
            <person name="Tsubouchi T."/>
            <person name="Morono Y."/>
            <person name="Uchiyama I."/>
            <person name="Ito T."/>
            <person name="Fujiyama A."/>
            <person name="Inagaki F."/>
            <person name="Takami H."/>
        </authorList>
    </citation>
    <scope>NUCLEOTIDE SEQUENCE</scope>
    <source>
        <strain evidence="2">Expedition CK06-06</strain>
    </source>
</reference>
<feature type="domain" description="Nmd3 N-terminal" evidence="1">
    <location>
        <begin position="6"/>
        <end position="159"/>
    </location>
</feature>
<organism evidence="2">
    <name type="scientific">marine sediment metagenome</name>
    <dbReference type="NCBI Taxonomy" id="412755"/>
    <lineage>
        <taxon>unclassified sequences</taxon>
        <taxon>metagenomes</taxon>
        <taxon>ecological metagenomes</taxon>
    </lineage>
</organism>
<name>X0ZX20_9ZZZZ</name>
<dbReference type="InterPro" id="IPR039768">
    <property type="entry name" value="Nmd3"/>
</dbReference>
<dbReference type="InterPro" id="IPR007064">
    <property type="entry name" value="Nmd3_N"/>
</dbReference>
<dbReference type="AlphaFoldDB" id="X0ZX20"/>
<feature type="non-terminal residue" evidence="2">
    <location>
        <position position="165"/>
    </location>
</feature>
<dbReference type="Pfam" id="PF04981">
    <property type="entry name" value="NMD3"/>
    <property type="match status" value="1"/>
</dbReference>
<protein>
    <recommendedName>
        <fullName evidence="1">Nmd3 N-terminal domain-containing protein</fullName>
    </recommendedName>
</protein>
<evidence type="ECO:0000259" key="1">
    <source>
        <dbReference type="Pfam" id="PF04981"/>
    </source>
</evidence>
<evidence type="ECO:0000313" key="2">
    <source>
        <dbReference type="EMBL" id="GAG64998.1"/>
    </source>
</evidence>
<dbReference type="EMBL" id="BART01009228">
    <property type="protein sequence ID" value="GAG64998.1"/>
    <property type="molecule type" value="Genomic_DNA"/>
</dbReference>